<sequence>MGYSEIIHSSNIALLGQFIKNDPEKLKWASLGVTIGLFFVFVMPYAYWKDLSSLSWMSVFSLVTFGVIAVIITVSGALVENPVFTLKIGHFGTTSKNQNLNKKSSNYKPLATKGIISAFGTLSFAFVCTDSIFPVYLGLRDRTQLRWNKVMHTTVACLGLLYGVFASICYFLIPNLANYVLNSPSISGKIEVNVAKLLLNVTLLLTFLTKIHVTRTYLYSMIEKSLGPLSGISKKSFYILHMGSTSATVVVSITLGILTGDLMFIVSLTGLLTSTAIGYVIPVVILFKIKTFKKIWNDFKEAFTGNLKLIKRLKNVVNFLFPILIFVFGVVGFCVGVPLTIIGYIDGLQ</sequence>
<reference evidence="10 11" key="1">
    <citation type="journal article" date="2024" name="BMC Biol.">
        <title>Comparative genomics of Ascetosporea gives new insight into the evolutionary basis for animal parasitism in Rhizaria.</title>
        <authorList>
            <person name="Hiltunen Thoren M."/>
            <person name="Onut-Brannstrom I."/>
            <person name="Alfjorden A."/>
            <person name="Peckova H."/>
            <person name="Swords F."/>
            <person name="Hooper C."/>
            <person name="Holzer A.S."/>
            <person name="Bass D."/>
            <person name="Burki F."/>
        </authorList>
    </citation>
    <scope>NUCLEOTIDE SEQUENCE [LARGE SCALE GENOMIC DNA]</scope>
    <source>
        <strain evidence="10">20-A016</strain>
    </source>
</reference>
<evidence type="ECO:0000256" key="6">
    <source>
        <dbReference type="ARBA" id="ARBA00022989"/>
    </source>
</evidence>
<feature type="transmembrane region" description="Helical" evidence="8">
    <location>
        <begin position="264"/>
        <end position="287"/>
    </location>
</feature>
<dbReference type="EMBL" id="JBDODL010000043">
    <property type="protein sequence ID" value="MES1918331.1"/>
    <property type="molecule type" value="Genomic_DNA"/>
</dbReference>
<keyword evidence="7 8" id="KW-0472">Membrane</keyword>
<feature type="transmembrane region" description="Helical" evidence="8">
    <location>
        <begin position="151"/>
        <end position="173"/>
    </location>
</feature>
<evidence type="ECO:0000256" key="3">
    <source>
        <dbReference type="ARBA" id="ARBA00022448"/>
    </source>
</evidence>
<evidence type="ECO:0000256" key="1">
    <source>
        <dbReference type="ARBA" id="ARBA00004141"/>
    </source>
</evidence>
<evidence type="ECO:0000256" key="7">
    <source>
        <dbReference type="ARBA" id="ARBA00023136"/>
    </source>
</evidence>
<comment type="similarity">
    <text evidence="2">Belongs to the amino acid/polyamine transporter 2 family.</text>
</comment>
<feature type="transmembrane region" description="Helical" evidence="8">
    <location>
        <begin position="28"/>
        <end position="47"/>
    </location>
</feature>
<dbReference type="InterPro" id="IPR013057">
    <property type="entry name" value="AA_transpt_TM"/>
</dbReference>
<keyword evidence="4 8" id="KW-0812">Transmembrane</keyword>
<organism evidence="10 11">
    <name type="scientific">Bonamia ostreae</name>
    <dbReference type="NCBI Taxonomy" id="126728"/>
    <lineage>
        <taxon>Eukaryota</taxon>
        <taxon>Sar</taxon>
        <taxon>Rhizaria</taxon>
        <taxon>Endomyxa</taxon>
        <taxon>Ascetosporea</taxon>
        <taxon>Haplosporida</taxon>
        <taxon>Bonamia</taxon>
    </lineage>
</organism>
<comment type="caution">
    <text evidence="10">The sequence shown here is derived from an EMBL/GenBank/DDBJ whole genome shotgun (WGS) entry which is preliminary data.</text>
</comment>
<feature type="transmembrane region" description="Helical" evidence="8">
    <location>
        <begin position="115"/>
        <end position="139"/>
    </location>
</feature>
<name>A0ABV2AF96_9EUKA</name>
<gene>
    <name evidence="10" type="ORF">MHBO_000310</name>
</gene>
<dbReference type="Pfam" id="PF01490">
    <property type="entry name" value="Aa_trans"/>
    <property type="match status" value="1"/>
</dbReference>
<evidence type="ECO:0000313" key="11">
    <source>
        <dbReference type="Proteomes" id="UP001439008"/>
    </source>
</evidence>
<accession>A0ABV2AF96</accession>
<protein>
    <recommendedName>
        <fullName evidence="9">Amino acid transporter transmembrane domain-containing protein</fullName>
    </recommendedName>
</protein>
<feature type="transmembrane region" description="Helical" evidence="8">
    <location>
        <begin position="197"/>
        <end position="218"/>
    </location>
</feature>
<evidence type="ECO:0000313" key="10">
    <source>
        <dbReference type="EMBL" id="MES1918331.1"/>
    </source>
</evidence>
<proteinExistence type="inferred from homology"/>
<dbReference type="PANTHER" id="PTHR22950">
    <property type="entry name" value="AMINO ACID TRANSPORTER"/>
    <property type="match status" value="1"/>
</dbReference>
<dbReference type="PANTHER" id="PTHR22950:SF458">
    <property type="entry name" value="SODIUM-COUPLED NEUTRAL AMINO ACID TRANSPORTER 11-RELATED"/>
    <property type="match status" value="1"/>
</dbReference>
<comment type="subcellular location">
    <subcellularLocation>
        <location evidence="1">Membrane</location>
        <topology evidence="1">Multi-pass membrane protein</topology>
    </subcellularLocation>
</comment>
<feature type="transmembrane region" description="Helical" evidence="8">
    <location>
        <begin position="238"/>
        <end position="258"/>
    </location>
</feature>
<feature type="transmembrane region" description="Helical" evidence="8">
    <location>
        <begin position="316"/>
        <end position="345"/>
    </location>
</feature>
<feature type="transmembrane region" description="Helical" evidence="8">
    <location>
        <begin position="59"/>
        <end position="79"/>
    </location>
</feature>
<keyword evidence="6 8" id="KW-1133">Transmembrane helix</keyword>
<keyword evidence="11" id="KW-1185">Reference proteome</keyword>
<evidence type="ECO:0000256" key="8">
    <source>
        <dbReference type="SAM" id="Phobius"/>
    </source>
</evidence>
<keyword evidence="5" id="KW-0029">Amino-acid transport</keyword>
<evidence type="ECO:0000256" key="5">
    <source>
        <dbReference type="ARBA" id="ARBA00022970"/>
    </source>
</evidence>
<feature type="domain" description="Amino acid transporter transmembrane" evidence="9">
    <location>
        <begin position="30"/>
        <end position="332"/>
    </location>
</feature>
<evidence type="ECO:0000256" key="2">
    <source>
        <dbReference type="ARBA" id="ARBA00008066"/>
    </source>
</evidence>
<evidence type="ECO:0000256" key="4">
    <source>
        <dbReference type="ARBA" id="ARBA00022692"/>
    </source>
</evidence>
<dbReference type="Proteomes" id="UP001439008">
    <property type="component" value="Unassembled WGS sequence"/>
</dbReference>
<evidence type="ECO:0000259" key="9">
    <source>
        <dbReference type="Pfam" id="PF01490"/>
    </source>
</evidence>
<keyword evidence="3" id="KW-0813">Transport</keyword>